<evidence type="ECO:0000313" key="3">
    <source>
        <dbReference type="Proteomes" id="UP000314294"/>
    </source>
</evidence>
<reference evidence="2 3" key="1">
    <citation type="submission" date="2019-03" db="EMBL/GenBank/DDBJ databases">
        <title>First draft genome of Liparis tanakae, snailfish: a comprehensive survey of snailfish specific genes.</title>
        <authorList>
            <person name="Kim W."/>
            <person name="Song I."/>
            <person name="Jeong J.-H."/>
            <person name="Kim D."/>
            <person name="Kim S."/>
            <person name="Ryu S."/>
            <person name="Song J.Y."/>
            <person name="Lee S.K."/>
        </authorList>
    </citation>
    <scope>NUCLEOTIDE SEQUENCE [LARGE SCALE GENOMIC DNA]</scope>
    <source>
        <tissue evidence="2">Muscle</tissue>
    </source>
</reference>
<comment type="caution">
    <text evidence="2">The sequence shown here is derived from an EMBL/GenBank/DDBJ whole genome shotgun (WGS) entry which is preliminary data.</text>
</comment>
<name>A0A4Z2FZB3_9TELE</name>
<evidence type="ECO:0000313" key="2">
    <source>
        <dbReference type="EMBL" id="TNN45894.1"/>
    </source>
</evidence>
<organism evidence="2 3">
    <name type="scientific">Liparis tanakae</name>
    <name type="common">Tanaka's snailfish</name>
    <dbReference type="NCBI Taxonomy" id="230148"/>
    <lineage>
        <taxon>Eukaryota</taxon>
        <taxon>Metazoa</taxon>
        <taxon>Chordata</taxon>
        <taxon>Craniata</taxon>
        <taxon>Vertebrata</taxon>
        <taxon>Euteleostomi</taxon>
        <taxon>Actinopterygii</taxon>
        <taxon>Neopterygii</taxon>
        <taxon>Teleostei</taxon>
        <taxon>Neoteleostei</taxon>
        <taxon>Acanthomorphata</taxon>
        <taxon>Eupercaria</taxon>
        <taxon>Perciformes</taxon>
        <taxon>Cottioidei</taxon>
        <taxon>Cottales</taxon>
        <taxon>Liparidae</taxon>
        <taxon>Liparis</taxon>
    </lineage>
</organism>
<evidence type="ECO:0000256" key="1">
    <source>
        <dbReference type="SAM" id="MobiDB-lite"/>
    </source>
</evidence>
<dbReference type="EMBL" id="SRLO01000817">
    <property type="protein sequence ID" value="TNN45894.1"/>
    <property type="molecule type" value="Genomic_DNA"/>
</dbReference>
<dbReference type="Proteomes" id="UP000314294">
    <property type="component" value="Unassembled WGS sequence"/>
</dbReference>
<protein>
    <submittedName>
        <fullName evidence="2">Uncharacterized protein</fullName>
    </submittedName>
</protein>
<sequence length="62" mass="6571">MSDGIREASPAPDKPPRRRPTSPLAAVRLKYPTAPLSPPKHPPSNQEKGVWVGAGSVADAMK</sequence>
<dbReference type="AlphaFoldDB" id="A0A4Z2FZB3"/>
<gene>
    <name evidence="2" type="ORF">EYF80_043894</name>
</gene>
<keyword evidence="3" id="KW-1185">Reference proteome</keyword>
<feature type="region of interest" description="Disordered" evidence="1">
    <location>
        <begin position="1"/>
        <end position="62"/>
    </location>
</feature>
<accession>A0A4Z2FZB3</accession>
<proteinExistence type="predicted"/>